<protein>
    <submittedName>
        <fullName evidence="2">Type I-E CRISPR-associated protein Cas5/CasD</fullName>
    </submittedName>
</protein>
<evidence type="ECO:0000313" key="2">
    <source>
        <dbReference type="EMBL" id="MFC7338394.1"/>
    </source>
</evidence>
<organism evidence="2 3">
    <name type="scientific">Haloferula chungangensis</name>
    <dbReference type="NCBI Taxonomy" id="1048331"/>
    <lineage>
        <taxon>Bacteria</taxon>
        <taxon>Pseudomonadati</taxon>
        <taxon>Verrucomicrobiota</taxon>
        <taxon>Verrucomicrobiia</taxon>
        <taxon>Verrucomicrobiales</taxon>
        <taxon>Verrucomicrobiaceae</taxon>
        <taxon>Haloferula</taxon>
    </lineage>
</organism>
<keyword evidence="1" id="KW-0051">Antiviral defense</keyword>
<dbReference type="NCBIfam" id="TIGR01868">
    <property type="entry name" value="casD_Cas5e"/>
    <property type="match status" value="1"/>
</dbReference>
<dbReference type="Gene3D" id="3.30.70.2660">
    <property type="match status" value="1"/>
</dbReference>
<dbReference type="InterPro" id="IPR021124">
    <property type="entry name" value="CRISPR-assoc_prot_Cas5"/>
</dbReference>
<evidence type="ECO:0000313" key="3">
    <source>
        <dbReference type="Proteomes" id="UP001596472"/>
    </source>
</evidence>
<keyword evidence="3" id="KW-1185">Reference proteome</keyword>
<comment type="caution">
    <text evidence="2">The sequence shown here is derived from an EMBL/GenBank/DDBJ whole genome shotgun (WGS) entry which is preliminary data.</text>
</comment>
<dbReference type="RefSeq" id="WP_379713673.1">
    <property type="nucleotide sequence ID" value="NZ_JBHTBS010000007.1"/>
</dbReference>
<gene>
    <name evidence="2" type="primary">cas5e</name>
    <name evidence="2" type="ORF">ACFQY0_14465</name>
</gene>
<dbReference type="InterPro" id="IPR013422">
    <property type="entry name" value="CRISPR-assoc_prot_Cas5_N"/>
</dbReference>
<sequence>MSDNTATLALLLDAPLQSWGDSSRFNHRGTAAFPSKSGVLGLIAAAIGIDKYHPTETERIAPLSALHFHVARLPRMTPWGPRPAHRLRDYHTIGANYDRKNPWEAGMILRNAEGKMKSVAGNPEQSHTEVTEREYLLDSRFAVILEGKLDTLQKIQTALENPVWGVWLGRKSCPPALPVVAFLAATNDEAFAQIIAAIRRHEARQNDSPQTPETARWRDFDRLEEVANDRYDQLLYDQPRSFQHREFHARPIRHHRP</sequence>
<dbReference type="NCBIfam" id="TIGR02593">
    <property type="entry name" value="CRISPR_cas5"/>
    <property type="match status" value="1"/>
</dbReference>
<evidence type="ECO:0000256" key="1">
    <source>
        <dbReference type="ARBA" id="ARBA00023118"/>
    </source>
</evidence>
<dbReference type="InterPro" id="IPR010147">
    <property type="entry name" value="CRISPR-assoc_prot_CasD"/>
</dbReference>
<proteinExistence type="predicted"/>
<reference evidence="3" key="1">
    <citation type="journal article" date="2019" name="Int. J. Syst. Evol. Microbiol.">
        <title>The Global Catalogue of Microorganisms (GCM) 10K type strain sequencing project: providing services to taxonomists for standard genome sequencing and annotation.</title>
        <authorList>
            <consortium name="The Broad Institute Genomics Platform"/>
            <consortium name="The Broad Institute Genome Sequencing Center for Infectious Disease"/>
            <person name="Wu L."/>
            <person name="Ma J."/>
        </authorList>
    </citation>
    <scope>NUCLEOTIDE SEQUENCE [LARGE SCALE GENOMIC DNA]</scope>
    <source>
        <strain evidence="3">CGMCC 4.1467</strain>
    </source>
</reference>
<dbReference type="Pfam" id="PF09704">
    <property type="entry name" value="Cas_Cas5d"/>
    <property type="match status" value="1"/>
</dbReference>
<dbReference type="CDD" id="cd09645">
    <property type="entry name" value="Cas5_I-E"/>
    <property type="match status" value="1"/>
</dbReference>
<dbReference type="EMBL" id="JBHTBS010000007">
    <property type="protein sequence ID" value="MFC7338394.1"/>
    <property type="molecule type" value="Genomic_DNA"/>
</dbReference>
<name>A0ABW2L9E6_9BACT</name>
<dbReference type="Proteomes" id="UP001596472">
    <property type="component" value="Unassembled WGS sequence"/>
</dbReference>
<accession>A0ABW2L9E6</accession>